<gene>
    <name evidence="3" type="ORF">BST83_01845</name>
    <name evidence="2" type="ORF">BST83_18250</name>
</gene>
<dbReference type="EMBL" id="MQUA01000014">
    <property type="protein sequence ID" value="PQB03253.1"/>
    <property type="molecule type" value="Genomic_DNA"/>
</dbReference>
<reference evidence="2 4" key="1">
    <citation type="submission" date="2016-11" db="EMBL/GenBank/DDBJ databases">
        <title>Trade-off between light-utilization and light-protection in marine flavobacteria.</title>
        <authorList>
            <person name="Kumagai Y."/>
        </authorList>
    </citation>
    <scope>NUCLEOTIDE SEQUENCE [LARGE SCALE GENOMIC DNA]</scope>
    <source>
        <strain evidence="2 4">ATCC 700397</strain>
    </source>
</reference>
<dbReference type="Proteomes" id="UP000239522">
    <property type="component" value="Unassembled WGS sequence"/>
</dbReference>
<protein>
    <submittedName>
        <fullName evidence="2">Uncharacterized protein</fullName>
    </submittedName>
</protein>
<dbReference type="AlphaFoldDB" id="A0A2S7KKZ5"/>
<evidence type="ECO:0000313" key="3">
    <source>
        <dbReference type="EMBL" id="PQB08780.1"/>
    </source>
</evidence>
<evidence type="ECO:0000313" key="2">
    <source>
        <dbReference type="EMBL" id="PQB03253.1"/>
    </source>
</evidence>
<keyword evidence="1" id="KW-0812">Transmembrane</keyword>
<proteinExistence type="predicted"/>
<organism evidence="2 4">
    <name type="scientific">Polaribacter filamentus</name>
    <dbReference type="NCBI Taxonomy" id="53483"/>
    <lineage>
        <taxon>Bacteria</taxon>
        <taxon>Pseudomonadati</taxon>
        <taxon>Bacteroidota</taxon>
        <taxon>Flavobacteriia</taxon>
        <taxon>Flavobacteriales</taxon>
        <taxon>Flavobacteriaceae</taxon>
    </lineage>
</organism>
<evidence type="ECO:0000256" key="1">
    <source>
        <dbReference type="SAM" id="Phobius"/>
    </source>
</evidence>
<keyword evidence="4" id="KW-1185">Reference proteome</keyword>
<keyword evidence="1" id="KW-0472">Membrane</keyword>
<sequence length="85" mass="9760">MSSISGMITSLKNNKRTRVSTFDKLKNFKKGKSIQVAFDKEASSYQLKKIKEKLQEENKKLLKRNILIIIALISVIIYVIGFVKI</sequence>
<accession>A0A2S7KKZ5</accession>
<comment type="caution">
    <text evidence="2">The sequence shown here is derived from an EMBL/GenBank/DDBJ whole genome shotgun (WGS) entry which is preliminary data.</text>
</comment>
<keyword evidence="1" id="KW-1133">Transmembrane helix</keyword>
<evidence type="ECO:0000313" key="4">
    <source>
        <dbReference type="Proteomes" id="UP000239522"/>
    </source>
</evidence>
<name>A0A2S7KKZ5_9FLAO</name>
<dbReference type="EMBL" id="MQUA01000009">
    <property type="protein sequence ID" value="PQB08780.1"/>
    <property type="molecule type" value="Genomic_DNA"/>
</dbReference>
<feature type="transmembrane region" description="Helical" evidence="1">
    <location>
        <begin position="66"/>
        <end position="83"/>
    </location>
</feature>